<dbReference type="OrthoDB" id="9770043at2"/>
<name>A0A2Z4GEX2_9BACT</name>
<dbReference type="SUPFAM" id="SSF50952">
    <property type="entry name" value="Soluble quinoprotein glucose dehydrogenase"/>
    <property type="match status" value="1"/>
</dbReference>
<evidence type="ECO:0000313" key="2">
    <source>
        <dbReference type="EMBL" id="AWV99701.1"/>
    </source>
</evidence>
<sequence>MKTLFLLISSVFYFAPSCSDSTQKNIDLDSNEELKMVVAFDNLEFTRPVDFQSPKDGTNRIFVVEQEGIISVFENKPEVKEKSIFLDISDQVDDESNEEGLLGLAFHPKFKENGFFYLNYTVSSSETYISRFTVDSSNPSKANPNSELILLKYDQPYGNHNGGQVIFGPDGFLYISVGDGGSGGDPKGNGQNAGTLLGSILRIDVDKPENGKNYGIPQDNPFVNSTSKRKEIFAYGLRNPWRISFDTETGRLWCADVGQNAYEEVDIIIKGGNYGWNEMEGLHTYKSGSNSPDYIAPVLEIAQSTGDKSITGGFAYRGTLLPTLVGKYIFADYVSGRIYALSENADGTFTNEILMDQYQNISAFGIDQDNELYICAFDGKIYTLEQ</sequence>
<dbReference type="AlphaFoldDB" id="A0A2Z4GEX2"/>
<protein>
    <submittedName>
        <fullName evidence="2">Glucose sorbosone dehydrogenase</fullName>
    </submittedName>
</protein>
<organism evidence="2 3">
    <name type="scientific">Arcticibacterium luteifluviistationis</name>
    <dbReference type="NCBI Taxonomy" id="1784714"/>
    <lineage>
        <taxon>Bacteria</taxon>
        <taxon>Pseudomonadati</taxon>
        <taxon>Bacteroidota</taxon>
        <taxon>Cytophagia</taxon>
        <taxon>Cytophagales</taxon>
        <taxon>Leadbetterellaceae</taxon>
        <taxon>Arcticibacterium</taxon>
    </lineage>
</organism>
<dbReference type="PANTHER" id="PTHR19328:SF75">
    <property type="entry name" value="ALDOSE SUGAR DEHYDROGENASE YLII"/>
    <property type="match status" value="1"/>
</dbReference>
<accession>A0A2Z4GEX2</accession>
<evidence type="ECO:0000259" key="1">
    <source>
        <dbReference type="Pfam" id="PF07995"/>
    </source>
</evidence>
<dbReference type="KEGG" id="als:DJ013_16585"/>
<feature type="domain" description="Glucose/Sorbosone dehydrogenase" evidence="1">
    <location>
        <begin position="48"/>
        <end position="376"/>
    </location>
</feature>
<dbReference type="Proteomes" id="UP000249873">
    <property type="component" value="Chromosome"/>
</dbReference>
<dbReference type="InterPro" id="IPR011042">
    <property type="entry name" value="6-blade_b-propeller_TolB-like"/>
</dbReference>
<dbReference type="InterPro" id="IPR012938">
    <property type="entry name" value="Glc/Sorbosone_DH"/>
</dbReference>
<reference evidence="2 3" key="1">
    <citation type="submission" date="2018-05" db="EMBL/GenBank/DDBJ databases">
        <title>Complete genome sequence of Arcticibacterium luteifluviistationis SM1504T, a cytophagaceae bacterium isolated from Arctic surface seawater.</title>
        <authorList>
            <person name="Li Y."/>
            <person name="Qin Q.-L."/>
        </authorList>
    </citation>
    <scope>NUCLEOTIDE SEQUENCE [LARGE SCALE GENOMIC DNA]</scope>
    <source>
        <strain evidence="2 3">SM1504</strain>
    </source>
</reference>
<dbReference type="PANTHER" id="PTHR19328">
    <property type="entry name" value="HEDGEHOG-INTERACTING PROTEIN"/>
    <property type="match status" value="1"/>
</dbReference>
<dbReference type="EMBL" id="CP029480">
    <property type="protein sequence ID" value="AWV99701.1"/>
    <property type="molecule type" value="Genomic_DNA"/>
</dbReference>
<keyword evidence="3" id="KW-1185">Reference proteome</keyword>
<dbReference type="InterPro" id="IPR011041">
    <property type="entry name" value="Quinoprot_gluc/sorb_DH_b-prop"/>
</dbReference>
<evidence type="ECO:0000313" key="3">
    <source>
        <dbReference type="Proteomes" id="UP000249873"/>
    </source>
</evidence>
<dbReference type="Pfam" id="PF07995">
    <property type="entry name" value="GSDH"/>
    <property type="match status" value="1"/>
</dbReference>
<dbReference type="RefSeq" id="WP_111373069.1">
    <property type="nucleotide sequence ID" value="NZ_CP029480.1"/>
</dbReference>
<proteinExistence type="predicted"/>
<dbReference type="Gene3D" id="2.120.10.30">
    <property type="entry name" value="TolB, C-terminal domain"/>
    <property type="match status" value="1"/>
</dbReference>
<gene>
    <name evidence="2" type="ORF">DJ013_16585</name>
</gene>